<sequence length="363" mass="41069">MRPFQDIQSREYTVEDIVQKTFGGVFGRKFWEFGVPAFLLTLLGVAASTGFTHASWSQMQQWSQSMDATGGPPDTALPTSPEFLMLYGRWLLVYVALSVPTIICVQYILHRMRCFILDAPEPKIWSLQRSLDPLRFFDFVVSGAIACVLIWIGSLFCFVPGIALSLVYMLLPVCLTFGQKRFRVPVKEPFQLIRTRFWKTVGTLIVIGIAFMILSWIVSLPLSGPITKSLRTLGANQDPTLYWEEYATQMWSPLNIGLGAVSALLAAVYWLFIGFASVVMYINYRADVLTPTEALPRTALRGVYERERLSGRTDLVRSDLAGDYGDHSDDTLLDIYQHIDAEAYQEKFSALLAEIKHRIEHLN</sequence>
<dbReference type="EMBL" id="JBHPKH010000030">
    <property type="protein sequence ID" value="MFC1572695.1"/>
    <property type="molecule type" value="Genomic_DNA"/>
</dbReference>
<name>A0ABV6YK43_UNCEI</name>
<dbReference type="Proteomes" id="UP001593833">
    <property type="component" value="Unassembled WGS sequence"/>
</dbReference>
<feature type="transmembrane region" description="Helical" evidence="1">
    <location>
        <begin position="87"/>
        <end position="109"/>
    </location>
</feature>
<keyword evidence="1" id="KW-1133">Transmembrane helix</keyword>
<keyword evidence="3" id="KW-1185">Reference proteome</keyword>
<accession>A0ABV6YK43</accession>
<feature type="transmembrane region" description="Helical" evidence="1">
    <location>
        <begin position="134"/>
        <end position="152"/>
    </location>
</feature>
<reference evidence="2 3" key="1">
    <citation type="submission" date="2024-09" db="EMBL/GenBank/DDBJ databases">
        <authorList>
            <person name="D'Angelo T."/>
        </authorList>
    </citation>
    <scope>NUCLEOTIDE SEQUENCE [LARGE SCALE GENOMIC DNA]</scope>
    <source>
        <strain evidence="2">SAG AM-320-E07</strain>
    </source>
</reference>
<keyword evidence="1" id="KW-0472">Membrane</keyword>
<feature type="transmembrane region" description="Helical" evidence="1">
    <location>
        <begin position="158"/>
        <end position="177"/>
    </location>
</feature>
<feature type="transmembrane region" description="Helical" evidence="1">
    <location>
        <begin position="256"/>
        <end position="282"/>
    </location>
</feature>
<evidence type="ECO:0000313" key="2">
    <source>
        <dbReference type="EMBL" id="MFC1572695.1"/>
    </source>
</evidence>
<evidence type="ECO:0000256" key="1">
    <source>
        <dbReference type="SAM" id="Phobius"/>
    </source>
</evidence>
<gene>
    <name evidence="2" type="ORF">ACFL6M_03755</name>
</gene>
<organism evidence="2 3">
    <name type="scientific">Eiseniibacteriota bacterium</name>
    <dbReference type="NCBI Taxonomy" id="2212470"/>
    <lineage>
        <taxon>Bacteria</taxon>
        <taxon>Candidatus Eiseniibacteriota</taxon>
    </lineage>
</organism>
<proteinExistence type="predicted"/>
<protein>
    <submittedName>
        <fullName evidence="2">Uncharacterized protein</fullName>
    </submittedName>
</protein>
<comment type="caution">
    <text evidence="2">The sequence shown here is derived from an EMBL/GenBank/DDBJ whole genome shotgun (WGS) entry which is preliminary data.</text>
</comment>
<feature type="transmembrane region" description="Helical" evidence="1">
    <location>
        <begin position="37"/>
        <end position="56"/>
    </location>
</feature>
<feature type="transmembrane region" description="Helical" evidence="1">
    <location>
        <begin position="197"/>
        <end position="218"/>
    </location>
</feature>
<keyword evidence="1" id="KW-0812">Transmembrane</keyword>
<evidence type="ECO:0000313" key="3">
    <source>
        <dbReference type="Proteomes" id="UP001593833"/>
    </source>
</evidence>